<dbReference type="PANTHER" id="PTHR10067">
    <property type="entry name" value="PHOSPHATIDYLSERINE DECARBOXYLASE"/>
    <property type="match status" value="1"/>
</dbReference>
<proteinExistence type="predicted"/>
<dbReference type="Pfam" id="PF02666">
    <property type="entry name" value="PS_Dcarbxylase"/>
    <property type="match status" value="1"/>
</dbReference>
<keyword evidence="2" id="KW-0865">Zymogen</keyword>
<dbReference type="GO" id="GO:0008654">
    <property type="term" value="P:phospholipid biosynthetic process"/>
    <property type="evidence" value="ECO:0007669"/>
    <property type="project" value="InterPro"/>
</dbReference>
<dbReference type="AlphaFoldDB" id="A0A1V1P5L4"/>
<accession>A0A1V1P5L4</accession>
<dbReference type="Proteomes" id="UP000189670">
    <property type="component" value="Unassembled WGS sequence"/>
</dbReference>
<dbReference type="EMBL" id="ATBP01000501">
    <property type="protein sequence ID" value="ETR70046.1"/>
    <property type="molecule type" value="Genomic_DNA"/>
</dbReference>
<name>A0A1V1P5L4_9BACT</name>
<evidence type="ECO:0000256" key="1">
    <source>
        <dbReference type="ARBA" id="ARBA00022793"/>
    </source>
</evidence>
<evidence type="ECO:0000256" key="3">
    <source>
        <dbReference type="ARBA" id="ARBA00023239"/>
    </source>
</evidence>
<dbReference type="GO" id="GO:0004609">
    <property type="term" value="F:phosphatidylserine decarboxylase activity"/>
    <property type="evidence" value="ECO:0007669"/>
    <property type="project" value="InterPro"/>
</dbReference>
<sequence length="343" mass="39669">MTFNINHQYIDRLTGQVKNEDLFSDSCIRLIYSDIRERSPWLFHALTSTRMNQLLAFINYDMFLGQKITGADAIIRKIKFQSPEWVEEENYYQTARKLFERQIQYWIYRPMPASDHRIVSPADARMLTGSLKENSQWFIKGKFFHLDELLGMRNKQWINLFNNGDIAIFRLTPDKYHYNHTPVAGTVIDYYEVDGPSHSCNPGAVVQMAQPYSKNKRTVTIIDTDVEQGTGVGKVAMIEVTALMIGKIHQCYSDNQYENPMNIYPGLFMRKGQPKSLYQPGSSVDILIFESDRIQFDPDIVSNMFRQDVQSRFSRGFGIPLVETDVRVRSQIGQSATNKKGEI</sequence>
<evidence type="ECO:0000313" key="6">
    <source>
        <dbReference type="Proteomes" id="UP000189670"/>
    </source>
</evidence>
<keyword evidence="3" id="KW-0456">Lyase</keyword>
<keyword evidence="4" id="KW-0670">Pyruvate</keyword>
<reference evidence="6" key="1">
    <citation type="submission" date="2012-11" db="EMBL/GenBank/DDBJ databases">
        <authorList>
            <person name="Lucero-Rivera Y.E."/>
            <person name="Tovar-Ramirez D."/>
        </authorList>
    </citation>
    <scope>NUCLEOTIDE SEQUENCE [LARGE SCALE GENOMIC DNA]</scope>
    <source>
        <strain evidence="6">Araruama</strain>
    </source>
</reference>
<keyword evidence="1" id="KW-0210">Decarboxylase</keyword>
<gene>
    <name evidence="5" type="ORF">OMM_03524</name>
</gene>
<evidence type="ECO:0000256" key="2">
    <source>
        <dbReference type="ARBA" id="ARBA00023145"/>
    </source>
</evidence>
<evidence type="ECO:0000256" key="4">
    <source>
        <dbReference type="ARBA" id="ARBA00023317"/>
    </source>
</evidence>
<organism evidence="5 6">
    <name type="scientific">Candidatus Magnetoglobus multicellularis str. Araruama</name>
    <dbReference type="NCBI Taxonomy" id="890399"/>
    <lineage>
        <taxon>Bacteria</taxon>
        <taxon>Pseudomonadati</taxon>
        <taxon>Thermodesulfobacteriota</taxon>
        <taxon>Desulfobacteria</taxon>
        <taxon>Desulfobacterales</taxon>
        <taxon>Desulfobacteraceae</taxon>
        <taxon>Candidatus Magnetoglobus</taxon>
    </lineage>
</organism>
<protein>
    <submittedName>
        <fullName evidence="5">Phosphatidylserine decarboxylase</fullName>
    </submittedName>
</protein>
<dbReference type="InterPro" id="IPR003817">
    <property type="entry name" value="PS_Dcarbxylase"/>
</dbReference>
<evidence type="ECO:0000313" key="5">
    <source>
        <dbReference type="EMBL" id="ETR70046.1"/>
    </source>
</evidence>
<comment type="caution">
    <text evidence="5">The sequence shown here is derived from an EMBL/GenBank/DDBJ whole genome shotgun (WGS) entry which is preliminary data.</text>
</comment>